<evidence type="ECO:0000256" key="1">
    <source>
        <dbReference type="ARBA" id="ARBA00004141"/>
    </source>
</evidence>
<keyword evidence="5" id="KW-1133">Transmembrane helix</keyword>
<evidence type="ECO:0000313" key="9">
    <source>
        <dbReference type="Proteomes" id="UP000243459"/>
    </source>
</evidence>
<evidence type="ECO:0000256" key="4">
    <source>
        <dbReference type="ARBA" id="ARBA00022692"/>
    </source>
</evidence>
<keyword evidence="7" id="KW-0927">Auxin signaling pathway</keyword>
<evidence type="ECO:0000256" key="3">
    <source>
        <dbReference type="ARBA" id="ARBA00022448"/>
    </source>
</evidence>
<organism evidence="8 9">
    <name type="scientific">Asparagus officinalis</name>
    <name type="common">Garden asparagus</name>
    <dbReference type="NCBI Taxonomy" id="4686"/>
    <lineage>
        <taxon>Eukaryota</taxon>
        <taxon>Viridiplantae</taxon>
        <taxon>Streptophyta</taxon>
        <taxon>Embryophyta</taxon>
        <taxon>Tracheophyta</taxon>
        <taxon>Spermatophyta</taxon>
        <taxon>Magnoliopsida</taxon>
        <taxon>Liliopsida</taxon>
        <taxon>Asparagales</taxon>
        <taxon>Asparagaceae</taxon>
        <taxon>Asparagoideae</taxon>
        <taxon>Asparagus</taxon>
    </lineage>
</organism>
<protein>
    <recommendedName>
        <fullName evidence="10">Cation/H+ exchanger domain-containing protein</fullName>
    </recommendedName>
</protein>
<dbReference type="GO" id="GO:0005886">
    <property type="term" value="C:plasma membrane"/>
    <property type="evidence" value="ECO:0007669"/>
    <property type="project" value="TreeGrafter"/>
</dbReference>
<proteinExistence type="inferred from homology"/>
<evidence type="ECO:0000313" key="8">
    <source>
        <dbReference type="EMBL" id="ONK78000.1"/>
    </source>
</evidence>
<name>A0A5P1FMZ6_ASPOF</name>
<evidence type="ECO:0000256" key="6">
    <source>
        <dbReference type="ARBA" id="ARBA00023136"/>
    </source>
</evidence>
<dbReference type="AlphaFoldDB" id="A0A5P1FMZ6"/>
<evidence type="ECO:0000256" key="7">
    <source>
        <dbReference type="ARBA" id="ARBA00023294"/>
    </source>
</evidence>
<dbReference type="EMBL" id="CM007382">
    <property type="protein sequence ID" value="ONK78000.1"/>
    <property type="molecule type" value="Genomic_DNA"/>
</dbReference>
<dbReference type="OMA" id="GKKHATI"/>
<dbReference type="Proteomes" id="UP000243459">
    <property type="component" value="Chromosome 2"/>
</dbReference>
<keyword evidence="3" id="KW-0813">Transport</keyword>
<dbReference type="GO" id="GO:0005783">
    <property type="term" value="C:endoplasmic reticulum"/>
    <property type="evidence" value="ECO:0007669"/>
    <property type="project" value="TreeGrafter"/>
</dbReference>
<sequence>MGIRLPPRRAKEAELGGDGTPVLVSVNVTRRLKLDGIVRTVITLGCNRWGIQKPAILENSVTMLSNAELRMAMFSLGLFMALQPRIIACGKKHATIGTLIRFITGPAVIALASVAVGIRGKPLRVSIVQVRR</sequence>
<accession>A0A5P1FMZ6</accession>
<keyword evidence="6" id="KW-0472">Membrane</keyword>
<dbReference type="PANTHER" id="PTHR31752:SF44">
    <property type="entry name" value="AUXIN EFFLUX CARRIER COMPONENT"/>
    <property type="match status" value="1"/>
</dbReference>
<evidence type="ECO:0000256" key="5">
    <source>
        <dbReference type="ARBA" id="ARBA00022989"/>
    </source>
</evidence>
<keyword evidence="4" id="KW-0812">Transmembrane</keyword>
<evidence type="ECO:0008006" key="10">
    <source>
        <dbReference type="Google" id="ProtNLM"/>
    </source>
</evidence>
<comment type="subcellular location">
    <subcellularLocation>
        <location evidence="1">Membrane</location>
        <topology evidence="1">Multi-pass membrane protein</topology>
    </subcellularLocation>
</comment>
<dbReference type="GO" id="GO:0010329">
    <property type="term" value="F:auxin efflux transmembrane transporter activity"/>
    <property type="evidence" value="ECO:0007669"/>
    <property type="project" value="TreeGrafter"/>
</dbReference>
<reference evidence="9" key="1">
    <citation type="journal article" date="2017" name="Nat. Commun.">
        <title>The asparagus genome sheds light on the origin and evolution of a young Y chromosome.</title>
        <authorList>
            <person name="Harkess A."/>
            <person name="Zhou J."/>
            <person name="Xu C."/>
            <person name="Bowers J.E."/>
            <person name="Van der Hulst R."/>
            <person name="Ayyampalayam S."/>
            <person name="Mercati F."/>
            <person name="Riccardi P."/>
            <person name="McKain M.R."/>
            <person name="Kakrana A."/>
            <person name="Tang H."/>
            <person name="Ray J."/>
            <person name="Groenendijk J."/>
            <person name="Arikit S."/>
            <person name="Mathioni S.M."/>
            <person name="Nakano M."/>
            <person name="Shan H."/>
            <person name="Telgmann-Rauber A."/>
            <person name="Kanno A."/>
            <person name="Yue Z."/>
            <person name="Chen H."/>
            <person name="Li W."/>
            <person name="Chen Y."/>
            <person name="Xu X."/>
            <person name="Zhang Y."/>
            <person name="Luo S."/>
            <person name="Chen H."/>
            <person name="Gao J."/>
            <person name="Mao Z."/>
            <person name="Pires J.C."/>
            <person name="Luo M."/>
            <person name="Kudrna D."/>
            <person name="Wing R.A."/>
            <person name="Meyers B.C."/>
            <person name="Yi K."/>
            <person name="Kong H."/>
            <person name="Lavrijsen P."/>
            <person name="Sunseri F."/>
            <person name="Falavigna A."/>
            <person name="Ye Y."/>
            <person name="Leebens-Mack J.H."/>
            <person name="Chen G."/>
        </authorList>
    </citation>
    <scope>NUCLEOTIDE SEQUENCE [LARGE SCALE GENOMIC DNA]</scope>
    <source>
        <strain evidence="9">cv. DH0086</strain>
    </source>
</reference>
<evidence type="ECO:0000256" key="2">
    <source>
        <dbReference type="ARBA" id="ARBA00009177"/>
    </source>
</evidence>
<dbReference type="Pfam" id="PF03547">
    <property type="entry name" value="Mem_trans"/>
    <property type="match status" value="1"/>
</dbReference>
<dbReference type="GO" id="GO:0009734">
    <property type="term" value="P:auxin-activated signaling pathway"/>
    <property type="evidence" value="ECO:0007669"/>
    <property type="project" value="UniProtKB-KW"/>
</dbReference>
<comment type="similarity">
    <text evidence="2">Belongs to the auxin efflux carrier (TC 2.A.69.1) family.</text>
</comment>
<keyword evidence="9" id="KW-1185">Reference proteome</keyword>
<dbReference type="GO" id="GO:0009926">
    <property type="term" value="P:auxin polar transport"/>
    <property type="evidence" value="ECO:0007669"/>
    <property type="project" value="TreeGrafter"/>
</dbReference>
<gene>
    <name evidence="8" type="ORF">A4U43_C02F13160</name>
</gene>
<dbReference type="InterPro" id="IPR004776">
    <property type="entry name" value="Mem_transp_PIN-like"/>
</dbReference>
<dbReference type="PANTHER" id="PTHR31752">
    <property type="entry name" value="AUXIN EFFLUX CARRIER COMPONENT 1B-RELATED"/>
    <property type="match status" value="1"/>
</dbReference>
<dbReference type="Gramene" id="ONK78000">
    <property type="protein sequence ID" value="ONK78000"/>
    <property type="gene ID" value="A4U43_C02F13160"/>
</dbReference>
<dbReference type="InterPro" id="IPR051107">
    <property type="entry name" value="Auxin_Efflux_Carrier"/>
</dbReference>